<gene>
    <name evidence="2" type="ORF">GCM10010269_26460</name>
</gene>
<evidence type="ECO:0000313" key="2">
    <source>
        <dbReference type="EMBL" id="GGR86008.1"/>
    </source>
</evidence>
<feature type="signal peptide" evidence="1">
    <location>
        <begin position="1"/>
        <end position="29"/>
    </location>
</feature>
<evidence type="ECO:0000313" key="3">
    <source>
        <dbReference type="Proteomes" id="UP000606194"/>
    </source>
</evidence>
<feature type="chain" id="PRO_5037173216" evidence="1">
    <location>
        <begin position="30"/>
        <end position="109"/>
    </location>
</feature>
<dbReference type="EMBL" id="BMTL01000009">
    <property type="protein sequence ID" value="GGR86008.1"/>
    <property type="molecule type" value="Genomic_DNA"/>
</dbReference>
<comment type="caution">
    <text evidence="2">The sequence shown here is derived from an EMBL/GenBank/DDBJ whole genome shotgun (WGS) entry which is preliminary data.</text>
</comment>
<dbReference type="RefSeq" id="WP_350820482.1">
    <property type="nucleotide sequence ID" value="NZ_JBEPBE010000167.1"/>
</dbReference>
<sequence length="109" mass="10409">MQKRTVGAVIGAAVAGTCLALTMQGSAQATPVAPVAEKAAVSKGEAVAPKAAASAVGRAAARAAVHARAACPSVGHAVGALTDNLSLGGVFSEPARIASGVSSATAFDR</sequence>
<name>A0A918FUJ8_9ACTN</name>
<protein>
    <submittedName>
        <fullName evidence="2">Uncharacterized protein</fullName>
    </submittedName>
</protein>
<keyword evidence="1" id="KW-0732">Signal</keyword>
<proteinExistence type="predicted"/>
<keyword evidence="3" id="KW-1185">Reference proteome</keyword>
<accession>A0A918FUJ8</accession>
<organism evidence="2 3">
    <name type="scientific">Streptomyces humidus</name>
    <dbReference type="NCBI Taxonomy" id="52259"/>
    <lineage>
        <taxon>Bacteria</taxon>
        <taxon>Bacillati</taxon>
        <taxon>Actinomycetota</taxon>
        <taxon>Actinomycetes</taxon>
        <taxon>Kitasatosporales</taxon>
        <taxon>Streptomycetaceae</taxon>
        <taxon>Streptomyces</taxon>
    </lineage>
</organism>
<evidence type="ECO:0000256" key="1">
    <source>
        <dbReference type="SAM" id="SignalP"/>
    </source>
</evidence>
<reference evidence="2" key="1">
    <citation type="journal article" date="2014" name="Int. J. Syst. Evol. Microbiol.">
        <title>Complete genome sequence of Corynebacterium casei LMG S-19264T (=DSM 44701T), isolated from a smear-ripened cheese.</title>
        <authorList>
            <consortium name="US DOE Joint Genome Institute (JGI-PGF)"/>
            <person name="Walter F."/>
            <person name="Albersmeier A."/>
            <person name="Kalinowski J."/>
            <person name="Ruckert C."/>
        </authorList>
    </citation>
    <scope>NUCLEOTIDE SEQUENCE</scope>
    <source>
        <strain evidence="2">JCM 4386</strain>
    </source>
</reference>
<reference evidence="2" key="2">
    <citation type="submission" date="2020-09" db="EMBL/GenBank/DDBJ databases">
        <authorList>
            <person name="Sun Q."/>
            <person name="Ohkuma M."/>
        </authorList>
    </citation>
    <scope>NUCLEOTIDE SEQUENCE</scope>
    <source>
        <strain evidence="2">JCM 4386</strain>
    </source>
</reference>
<dbReference type="AlphaFoldDB" id="A0A918FUJ8"/>
<dbReference type="Proteomes" id="UP000606194">
    <property type="component" value="Unassembled WGS sequence"/>
</dbReference>